<comment type="subcellular location">
    <subcellularLocation>
        <location evidence="2">Mitochondrion outer membrane</location>
        <topology evidence="2">Multi-pass membrane protein</topology>
    </subcellularLocation>
</comment>
<dbReference type="InterPro" id="IPR022170">
    <property type="entry name" value="MUL1-like"/>
</dbReference>
<keyword evidence="13 16" id="KW-0472">Membrane</keyword>
<dbReference type="Pfam" id="PF12483">
    <property type="entry name" value="GIDE"/>
    <property type="match status" value="1"/>
</dbReference>
<keyword evidence="5 16" id="KW-0812">Transmembrane</keyword>
<evidence type="ECO:0000256" key="5">
    <source>
        <dbReference type="ARBA" id="ARBA00022692"/>
    </source>
</evidence>
<protein>
    <recommendedName>
        <fullName evidence="3">RING-type E3 ubiquitin transferase</fullName>
        <ecNumber evidence="3">2.3.2.27</ecNumber>
    </recommendedName>
</protein>
<evidence type="ECO:0000256" key="10">
    <source>
        <dbReference type="ARBA" id="ARBA00022833"/>
    </source>
</evidence>
<dbReference type="InterPro" id="IPR013083">
    <property type="entry name" value="Znf_RING/FYVE/PHD"/>
</dbReference>
<sequence length="276" mass="30675">AATTYPLNKTLVETVSPVGQVLHSKHGEGHSGVIQSVGLKEHKTDVKKSIHDRLQTVPFVLRSLCGVEPVDIHVDDPKSASYLMDDLTSTHDVFTPADGGGFLSRTIDRLSGDVVLGYHETEKMLLTNTFLLGIGEIRYLDERLVLKPPINGSRFILTTKSKAEVIKSLESKSFWIKVFAVGTGVVGVSIFCHILYKTYKKNQADRAKERTLAEMRELRQRAVTERDERGGERDEDIELCVVCLSNPREIVLLNCGHICLCVDCVSELPEPLTCPF</sequence>
<evidence type="ECO:0000256" key="9">
    <source>
        <dbReference type="ARBA" id="ARBA00022787"/>
    </source>
</evidence>
<dbReference type="Proteomes" id="UP001164746">
    <property type="component" value="Chromosome 4"/>
</dbReference>
<evidence type="ECO:0000256" key="7">
    <source>
        <dbReference type="ARBA" id="ARBA00022771"/>
    </source>
</evidence>
<dbReference type="Gene3D" id="3.30.40.10">
    <property type="entry name" value="Zinc/RING finger domain, C3HC4 (zinc finger)"/>
    <property type="match status" value="1"/>
</dbReference>
<evidence type="ECO:0000256" key="8">
    <source>
        <dbReference type="ARBA" id="ARBA00022786"/>
    </source>
</evidence>
<evidence type="ECO:0000259" key="17">
    <source>
        <dbReference type="PROSITE" id="PS50089"/>
    </source>
</evidence>
<dbReference type="InterPro" id="IPR051652">
    <property type="entry name" value="MDM2_MDM4_MUL1"/>
</dbReference>
<evidence type="ECO:0000256" key="11">
    <source>
        <dbReference type="ARBA" id="ARBA00022989"/>
    </source>
</evidence>
<evidence type="ECO:0000313" key="19">
    <source>
        <dbReference type="Proteomes" id="UP001164746"/>
    </source>
</evidence>
<proteinExistence type="predicted"/>
<name>A0ABY7DXG8_MYAAR</name>
<dbReference type="Pfam" id="PF13920">
    <property type="entry name" value="zf-C3HC4_3"/>
    <property type="match status" value="1"/>
</dbReference>
<evidence type="ECO:0000256" key="3">
    <source>
        <dbReference type="ARBA" id="ARBA00012483"/>
    </source>
</evidence>
<evidence type="ECO:0000256" key="2">
    <source>
        <dbReference type="ARBA" id="ARBA00004374"/>
    </source>
</evidence>
<dbReference type="EC" id="2.3.2.27" evidence="3"/>
<feature type="transmembrane region" description="Helical" evidence="16">
    <location>
        <begin position="174"/>
        <end position="196"/>
    </location>
</feature>
<evidence type="ECO:0000256" key="12">
    <source>
        <dbReference type="ARBA" id="ARBA00023128"/>
    </source>
</evidence>
<keyword evidence="7 14" id="KW-0863">Zinc-finger</keyword>
<dbReference type="PANTHER" id="PTHR12183">
    <property type="entry name" value="MITOCHONDRIAL UBIQUITIN LIGASE ACTIVATOR OF NFKB 1"/>
    <property type="match status" value="1"/>
</dbReference>
<accession>A0ABY7DXG8</accession>
<evidence type="ECO:0000256" key="4">
    <source>
        <dbReference type="ARBA" id="ARBA00022679"/>
    </source>
</evidence>
<dbReference type="PANTHER" id="PTHR12183:SF32">
    <property type="entry name" value="MITOCHONDRIAL E3 UBIQUITIN PROTEIN LIGASE 1"/>
    <property type="match status" value="1"/>
</dbReference>
<dbReference type="EMBL" id="CP111015">
    <property type="protein sequence ID" value="WAR01317.1"/>
    <property type="molecule type" value="Genomic_DNA"/>
</dbReference>
<keyword evidence="4" id="KW-0808">Transferase</keyword>
<comment type="catalytic activity">
    <reaction evidence="1">
        <text>S-ubiquitinyl-[E2 ubiquitin-conjugating enzyme]-L-cysteine + [acceptor protein]-L-lysine = [E2 ubiquitin-conjugating enzyme]-L-cysteine + N(6)-ubiquitinyl-[acceptor protein]-L-lysine.</text>
        <dbReference type="EC" id="2.3.2.27"/>
    </reaction>
</comment>
<evidence type="ECO:0000256" key="13">
    <source>
        <dbReference type="ARBA" id="ARBA00023136"/>
    </source>
</evidence>
<evidence type="ECO:0000256" key="1">
    <source>
        <dbReference type="ARBA" id="ARBA00000900"/>
    </source>
</evidence>
<keyword evidence="6" id="KW-0479">Metal-binding</keyword>
<dbReference type="PROSITE" id="PS50089">
    <property type="entry name" value="ZF_RING_2"/>
    <property type="match status" value="1"/>
</dbReference>
<organism evidence="18 19">
    <name type="scientific">Mya arenaria</name>
    <name type="common">Soft-shell clam</name>
    <dbReference type="NCBI Taxonomy" id="6604"/>
    <lineage>
        <taxon>Eukaryota</taxon>
        <taxon>Metazoa</taxon>
        <taxon>Spiralia</taxon>
        <taxon>Lophotrochozoa</taxon>
        <taxon>Mollusca</taxon>
        <taxon>Bivalvia</taxon>
        <taxon>Autobranchia</taxon>
        <taxon>Heteroconchia</taxon>
        <taxon>Euheterodonta</taxon>
        <taxon>Imparidentia</taxon>
        <taxon>Neoheterodontei</taxon>
        <taxon>Myida</taxon>
        <taxon>Myoidea</taxon>
        <taxon>Myidae</taxon>
        <taxon>Mya</taxon>
    </lineage>
</organism>
<keyword evidence="10" id="KW-0862">Zinc</keyword>
<dbReference type="SUPFAM" id="SSF57850">
    <property type="entry name" value="RING/U-box"/>
    <property type="match status" value="1"/>
</dbReference>
<keyword evidence="11 16" id="KW-1133">Transmembrane helix</keyword>
<evidence type="ECO:0000256" key="15">
    <source>
        <dbReference type="SAM" id="Coils"/>
    </source>
</evidence>
<keyword evidence="15" id="KW-0175">Coiled coil</keyword>
<evidence type="ECO:0000256" key="16">
    <source>
        <dbReference type="SAM" id="Phobius"/>
    </source>
</evidence>
<reference evidence="18" key="1">
    <citation type="submission" date="2022-11" db="EMBL/GenBank/DDBJ databases">
        <title>Centuries of genome instability and evolution in soft-shell clam transmissible cancer (bioRxiv).</title>
        <authorList>
            <person name="Hart S.F.M."/>
            <person name="Yonemitsu M.A."/>
            <person name="Giersch R.M."/>
            <person name="Beal B.F."/>
            <person name="Arriagada G."/>
            <person name="Davis B.W."/>
            <person name="Ostrander E.A."/>
            <person name="Goff S.P."/>
            <person name="Metzger M.J."/>
        </authorList>
    </citation>
    <scope>NUCLEOTIDE SEQUENCE</scope>
    <source>
        <strain evidence="18">MELC-2E11</strain>
        <tissue evidence="18">Siphon/mantle</tissue>
    </source>
</reference>
<evidence type="ECO:0000256" key="14">
    <source>
        <dbReference type="PROSITE-ProRule" id="PRU00175"/>
    </source>
</evidence>
<keyword evidence="9" id="KW-1000">Mitochondrion outer membrane</keyword>
<keyword evidence="19" id="KW-1185">Reference proteome</keyword>
<keyword evidence="8" id="KW-0833">Ubl conjugation pathway</keyword>
<gene>
    <name evidence="18" type="ORF">MAR_007875</name>
</gene>
<dbReference type="InterPro" id="IPR001841">
    <property type="entry name" value="Znf_RING"/>
</dbReference>
<evidence type="ECO:0000313" key="18">
    <source>
        <dbReference type="EMBL" id="WAR01317.1"/>
    </source>
</evidence>
<evidence type="ECO:0000256" key="6">
    <source>
        <dbReference type="ARBA" id="ARBA00022723"/>
    </source>
</evidence>
<keyword evidence="12" id="KW-0496">Mitochondrion</keyword>
<feature type="domain" description="RING-type" evidence="17">
    <location>
        <begin position="240"/>
        <end position="276"/>
    </location>
</feature>
<feature type="coiled-coil region" evidence="15">
    <location>
        <begin position="201"/>
        <end position="228"/>
    </location>
</feature>
<feature type="non-terminal residue" evidence="18">
    <location>
        <position position="1"/>
    </location>
</feature>